<dbReference type="SUPFAM" id="SSF48403">
    <property type="entry name" value="Ankyrin repeat"/>
    <property type="match status" value="1"/>
</dbReference>
<keyword evidence="5" id="KW-1185">Reference proteome</keyword>
<dbReference type="InterPro" id="IPR027417">
    <property type="entry name" value="P-loop_NTPase"/>
</dbReference>
<evidence type="ECO:0000256" key="1">
    <source>
        <dbReference type="ARBA" id="ARBA00022737"/>
    </source>
</evidence>
<gene>
    <name evidence="4" type="ORF">DFP72DRAFT_1168025</name>
</gene>
<dbReference type="InterPro" id="IPR036770">
    <property type="entry name" value="Ankyrin_rpt-contain_sf"/>
</dbReference>
<dbReference type="Pfam" id="PF12796">
    <property type="entry name" value="Ank_2"/>
    <property type="match status" value="1"/>
</dbReference>
<proteinExistence type="predicted"/>
<evidence type="ECO:0000313" key="4">
    <source>
        <dbReference type="EMBL" id="KAF6757680.1"/>
    </source>
</evidence>
<reference evidence="4 5" key="1">
    <citation type="submission" date="2020-07" db="EMBL/GenBank/DDBJ databases">
        <title>Comparative genomics of pyrophilous fungi reveals a link between fire events and developmental genes.</title>
        <authorList>
            <consortium name="DOE Joint Genome Institute"/>
            <person name="Steindorff A.S."/>
            <person name="Carver A."/>
            <person name="Calhoun S."/>
            <person name="Stillman K."/>
            <person name="Liu H."/>
            <person name="Lipzen A."/>
            <person name="Pangilinan J."/>
            <person name="Labutti K."/>
            <person name="Bruns T.D."/>
            <person name="Grigoriev I.V."/>
        </authorList>
    </citation>
    <scope>NUCLEOTIDE SEQUENCE [LARGE SCALE GENOMIC DNA]</scope>
    <source>
        <strain evidence="4 5">CBS 144469</strain>
    </source>
</reference>
<evidence type="ECO:0000259" key="3">
    <source>
        <dbReference type="Pfam" id="PF24883"/>
    </source>
</evidence>
<accession>A0A8H6I2F1</accession>
<name>A0A8H6I2F1_9AGAR</name>
<comment type="caution">
    <text evidence="4">The sequence shown here is derived from an EMBL/GenBank/DDBJ whole genome shotgun (WGS) entry which is preliminary data.</text>
</comment>
<dbReference type="EMBL" id="JACGCI010000021">
    <property type="protein sequence ID" value="KAF6757680.1"/>
    <property type="molecule type" value="Genomic_DNA"/>
</dbReference>
<dbReference type="InterPro" id="IPR056884">
    <property type="entry name" value="NPHP3-like_N"/>
</dbReference>
<dbReference type="Gene3D" id="3.40.50.300">
    <property type="entry name" value="P-loop containing nucleotide triphosphate hydrolases"/>
    <property type="match status" value="1"/>
</dbReference>
<dbReference type="OrthoDB" id="448455at2759"/>
<dbReference type="SMART" id="SM00248">
    <property type="entry name" value="ANK"/>
    <property type="match status" value="2"/>
</dbReference>
<feature type="compositionally biased region" description="Polar residues" evidence="2">
    <location>
        <begin position="45"/>
        <end position="55"/>
    </location>
</feature>
<feature type="domain" description="Nephrocystin 3-like N-terminal" evidence="3">
    <location>
        <begin position="229"/>
        <end position="384"/>
    </location>
</feature>
<dbReference type="AlphaFoldDB" id="A0A8H6I2F1"/>
<keyword evidence="1" id="KW-0677">Repeat</keyword>
<dbReference type="InterPro" id="IPR002110">
    <property type="entry name" value="Ankyrin_rpt"/>
</dbReference>
<dbReference type="SUPFAM" id="SSF52540">
    <property type="entry name" value="P-loop containing nucleoside triphosphate hydrolases"/>
    <property type="match status" value="1"/>
</dbReference>
<evidence type="ECO:0000256" key="2">
    <source>
        <dbReference type="SAM" id="MobiDB-lite"/>
    </source>
</evidence>
<protein>
    <recommendedName>
        <fullName evidence="3">Nephrocystin 3-like N-terminal domain-containing protein</fullName>
    </recommendedName>
</protein>
<organism evidence="4 5">
    <name type="scientific">Ephemerocybe angulata</name>
    <dbReference type="NCBI Taxonomy" id="980116"/>
    <lineage>
        <taxon>Eukaryota</taxon>
        <taxon>Fungi</taxon>
        <taxon>Dikarya</taxon>
        <taxon>Basidiomycota</taxon>
        <taxon>Agaricomycotina</taxon>
        <taxon>Agaricomycetes</taxon>
        <taxon>Agaricomycetidae</taxon>
        <taxon>Agaricales</taxon>
        <taxon>Agaricineae</taxon>
        <taxon>Psathyrellaceae</taxon>
        <taxon>Ephemerocybe</taxon>
    </lineage>
</organism>
<dbReference type="Gene3D" id="1.25.40.20">
    <property type="entry name" value="Ankyrin repeat-containing domain"/>
    <property type="match status" value="1"/>
</dbReference>
<dbReference type="PANTHER" id="PTHR10039">
    <property type="entry name" value="AMELOGENIN"/>
    <property type="match status" value="1"/>
</dbReference>
<evidence type="ECO:0000313" key="5">
    <source>
        <dbReference type="Proteomes" id="UP000521943"/>
    </source>
</evidence>
<feature type="region of interest" description="Disordered" evidence="2">
    <location>
        <begin position="81"/>
        <end position="109"/>
    </location>
</feature>
<dbReference type="PANTHER" id="PTHR10039:SF16">
    <property type="entry name" value="GPI INOSITOL-DEACYLASE"/>
    <property type="match status" value="1"/>
</dbReference>
<sequence>MVGPSPPENGIHAGSPISVHNHSPVRRRSSNDSASLEDPARPASHSPTLIRSFNPNDPEVRERQRTMDVDMAMQLSRARRETNASLPFETHPPSSLHHQLQERSRSPERDAFPAMLDEEDEMLYDHEGAGRLDLRGMNMDGEVLSSQAPNQQGNIEFFNAAQQLSIGTVTTTIVSGNCTYHVTVVNNNNYGNSPSTEGAEVPLEEIVAWLKGPKFLRIYEEALGQRLSNTGVWFIESEEFRQLVEGKDVVVWGTGMPGAGKTVISSFSLERLKEIFKGQEGVGIVGAYIRYTERPPTRAIFAGLLSQLVKDHPCAYHYMRHIYIQKDRGDLSDLDMVKAFQDIVGLLSKVFLIIDGLDEADDGVKDDLLRALPSLGANVLITSRPLELYSPRLPHALHVSIEARTEDIDHFVEEKIKSSSKLQAILRGKLALTEMLKARIRESSRGMFLVARLQMDVEEMYKNTLDRINAQVAEDVSIAHRVFIWLLHSARDLLAHELQDALAISFEDETYDSIDIIPVSMILSMCGGFVTVEEQGEKVIGSEYGSESHLRLHPPLLASSIFGSIPKGFKRGEKRKTRKPFYLSMFRASTPFIQSYLAGCARHELVNHRFSLASEDTLGPSIRATALHLAAMYGLVDCDYLKSIALPSPSTRTLAVKLLSTTLPDSTSHQLLRLCWHHIAGQVNDLDKDGKTALMTACQHGHEDCVRTFMAAHEVKVELRDQHGRSAFWYACTCDNDTIPSLLLSSCARLDVDVCDDDGNTAFAKACNSGLARTVGGVLHRTQLTSTKLLSEIGGEAALAKVLENPLCWPE</sequence>
<feature type="region of interest" description="Disordered" evidence="2">
    <location>
        <begin position="1"/>
        <end position="62"/>
    </location>
</feature>
<dbReference type="Pfam" id="PF24883">
    <property type="entry name" value="NPHP3_N"/>
    <property type="match status" value="1"/>
</dbReference>
<dbReference type="Proteomes" id="UP000521943">
    <property type="component" value="Unassembled WGS sequence"/>
</dbReference>
<feature type="compositionally biased region" description="Basic and acidic residues" evidence="2">
    <location>
        <begin position="99"/>
        <end position="109"/>
    </location>
</feature>